<dbReference type="AlphaFoldDB" id="A0A4S1DU19"/>
<reference evidence="1 2" key="1">
    <citation type="submission" date="2019-04" db="EMBL/GenBank/DDBJ databases">
        <authorList>
            <person name="Liu A."/>
        </authorList>
    </citation>
    <scope>NUCLEOTIDE SEQUENCE [LARGE SCALE GENOMIC DNA]</scope>
    <source>
        <strain evidence="1 2">RZ03</strain>
    </source>
</reference>
<organism evidence="1 2">
    <name type="scientific">Flavivirga rizhaonensis</name>
    <dbReference type="NCBI Taxonomy" id="2559571"/>
    <lineage>
        <taxon>Bacteria</taxon>
        <taxon>Pseudomonadati</taxon>
        <taxon>Bacteroidota</taxon>
        <taxon>Flavobacteriia</taxon>
        <taxon>Flavobacteriales</taxon>
        <taxon>Flavobacteriaceae</taxon>
        <taxon>Flavivirga</taxon>
    </lineage>
</organism>
<evidence type="ECO:0000313" key="1">
    <source>
        <dbReference type="EMBL" id="TGV01536.1"/>
    </source>
</evidence>
<comment type="caution">
    <text evidence="1">The sequence shown here is derived from an EMBL/GenBank/DDBJ whole genome shotgun (WGS) entry which is preliminary data.</text>
</comment>
<dbReference type="Proteomes" id="UP000307602">
    <property type="component" value="Unassembled WGS sequence"/>
</dbReference>
<proteinExistence type="predicted"/>
<protein>
    <recommendedName>
        <fullName evidence="3">Adhesin domain-containing protein</fullName>
    </recommendedName>
</protein>
<evidence type="ECO:0008006" key="3">
    <source>
        <dbReference type="Google" id="ProtNLM"/>
    </source>
</evidence>
<keyword evidence="2" id="KW-1185">Reference proteome</keyword>
<gene>
    <name evidence="1" type="ORF">EM932_14740</name>
</gene>
<dbReference type="EMBL" id="SRSO01000022">
    <property type="protein sequence ID" value="TGV01536.1"/>
    <property type="molecule type" value="Genomic_DNA"/>
</dbReference>
<accession>A0A4S1DU19</accession>
<name>A0A4S1DU19_9FLAO</name>
<sequence>MMMHILYKKTTVIALFLLSFSMYSQEVLTKTIEEIYEMSNSGELHLENKYGNILINGWEEHDISIKIDIQVTNKKRDDAENLLNRIVANIKAVDDFVSITSEISDKNSSLFSRYFNKVNPFEFDKSNVEINVAIYLPRHAEIDITNKFGDVIIDNWAGRLKANIEHGDLWINEGIPNARIAMKFGKLRSKAIDYGTINLKNGDIDIESSNKLLLKTSGTKIEIDTVKDLEIISSKDEIIIQKVEKIQGELNFSNAQIESVKEKITLDMKVAELRIAKINTPDAYVSINQESSDININISDLSFMFNAILEQGLLRLPKTFYNIENNMIDKSKRIRKIKATYGKNTSGIFSFNGKKGIIVLKE</sequence>
<evidence type="ECO:0000313" key="2">
    <source>
        <dbReference type="Proteomes" id="UP000307602"/>
    </source>
</evidence>